<dbReference type="InterPro" id="IPR016024">
    <property type="entry name" value="ARM-type_fold"/>
</dbReference>
<organism evidence="2 3">
    <name type="scientific">Tritrichomonas musculus</name>
    <dbReference type="NCBI Taxonomy" id="1915356"/>
    <lineage>
        <taxon>Eukaryota</taxon>
        <taxon>Metamonada</taxon>
        <taxon>Parabasalia</taxon>
        <taxon>Tritrichomonadida</taxon>
        <taxon>Tritrichomonadidae</taxon>
        <taxon>Tritrichomonas</taxon>
    </lineage>
</organism>
<evidence type="ECO:0000313" key="2">
    <source>
        <dbReference type="EMBL" id="KAK8837808.1"/>
    </source>
</evidence>
<reference evidence="2 3" key="1">
    <citation type="submission" date="2024-04" db="EMBL/GenBank/DDBJ databases">
        <title>Tritrichomonas musculus Genome.</title>
        <authorList>
            <person name="Alves-Ferreira E."/>
            <person name="Grigg M."/>
            <person name="Lorenzi H."/>
            <person name="Galac M."/>
        </authorList>
    </citation>
    <scope>NUCLEOTIDE SEQUENCE [LARGE SCALE GENOMIC DNA]</scope>
    <source>
        <strain evidence="2 3">EAF2021</strain>
    </source>
</reference>
<evidence type="ECO:0000313" key="3">
    <source>
        <dbReference type="Proteomes" id="UP001470230"/>
    </source>
</evidence>
<dbReference type="Proteomes" id="UP001470230">
    <property type="component" value="Unassembled WGS sequence"/>
</dbReference>
<name>A0ABR2GV49_9EUKA</name>
<protein>
    <recommendedName>
        <fullName evidence="4">FPL domain-containing protein</fullName>
    </recommendedName>
</protein>
<evidence type="ECO:0000313" key="1">
    <source>
        <dbReference type="EMBL" id="KAK8834207.1"/>
    </source>
</evidence>
<dbReference type="EMBL" id="JAPFFF010000058">
    <property type="protein sequence ID" value="KAK8837808.1"/>
    <property type="molecule type" value="Genomic_DNA"/>
</dbReference>
<evidence type="ECO:0008006" key="4">
    <source>
        <dbReference type="Google" id="ProtNLM"/>
    </source>
</evidence>
<dbReference type="EMBL" id="JAPFFF010000468">
    <property type="protein sequence ID" value="KAK8834207.1"/>
    <property type="molecule type" value="Genomic_DNA"/>
</dbReference>
<accession>A0ABR2GV49</accession>
<keyword evidence="3" id="KW-1185">Reference proteome</keyword>
<dbReference type="SUPFAM" id="SSF48371">
    <property type="entry name" value="ARM repeat"/>
    <property type="match status" value="1"/>
</dbReference>
<sequence length="505" mass="59280">MSFTYKFPDLFQINAKNSIFLDNCLNISDKTSDSECFSSIIQAVINFLNYSDTLDCQNLLRTGHYIHQHIQYILPDFYFHIFCYNDFIIVPTLIKLLENTETYSKNNDLIYIILLIIYDILQCNEIDITLFSTSTFFNCIFNLIMPNVIQKSLDHSFLLALTLIKEILKDNPDAIDNFIEQYHFISKFISIFDEVNIEHQMKICDIFIHILNGFSDKLKDINSNKINDFKSFSILKVFIEEKMFDFETQPFFIFDLTSKSIESGFVDITKINIFSSAECIAKNASFKDLKSLLKVISTAILRNPQTDKEVEEKEEFISTFQWGIFSSLLLIILTSTNYPYDLKESSIRILSFIVKDNPTLVFINQEKGYNLNENYLTILIEFLESNTNDYLMAIVINSIIYLIFLAEEEIEVMIKRGYFDLSHPTDTDLRIEYKNQMYKSVGQFIIDAFLICEEDLREKIESNLLNNSMLNEECQKLLVTLKLYSENFYILIRKAKNREKKEFKQ</sequence>
<gene>
    <name evidence="1" type="ORF">M9Y10_032632</name>
    <name evidence="2" type="ORF">M9Y10_036346</name>
</gene>
<comment type="caution">
    <text evidence="2">The sequence shown here is derived from an EMBL/GenBank/DDBJ whole genome shotgun (WGS) entry which is preliminary data.</text>
</comment>
<proteinExistence type="predicted"/>